<feature type="compositionally biased region" description="Polar residues" evidence="1">
    <location>
        <begin position="22"/>
        <end position="36"/>
    </location>
</feature>
<feature type="compositionally biased region" description="Low complexity" evidence="1">
    <location>
        <begin position="42"/>
        <end position="52"/>
    </location>
</feature>
<reference evidence="2 3" key="1">
    <citation type="journal article" date="2018" name="Mol. Biol. Evol.">
        <title>Broad Genomic Sampling Reveals a Smut Pathogenic Ancestry of the Fungal Clade Ustilaginomycotina.</title>
        <authorList>
            <person name="Kijpornyongpan T."/>
            <person name="Mondo S.J."/>
            <person name="Barry K."/>
            <person name="Sandor L."/>
            <person name="Lee J."/>
            <person name="Lipzen A."/>
            <person name="Pangilinan J."/>
            <person name="LaButti K."/>
            <person name="Hainaut M."/>
            <person name="Henrissat B."/>
            <person name="Grigoriev I.V."/>
            <person name="Spatafora J.W."/>
            <person name="Aime M.C."/>
        </authorList>
    </citation>
    <scope>NUCLEOTIDE SEQUENCE [LARGE SCALE GENOMIC DNA]</scope>
    <source>
        <strain evidence="2 3">MCA 4198</strain>
    </source>
</reference>
<evidence type="ECO:0000313" key="2">
    <source>
        <dbReference type="EMBL" id="PWN87397.1"/>
    </source>
</evidence>
<accession>A0A316YDA0</accession>
<proteinExistence type="predicted"/>
<organism evidence="2 3">
    <name type="scientific">Acaromyces ingoldii</name>
    <dbReference type="NCBI Taxonomy" id="215250"/>
    <lineage>
        <taxon>Eukaryota</taxon>
        <taxon>Fungi</taxon>
        <taxon>Dikarya</taxon>
        <taxon>Basidiomycota</taxon>
        <taxon>Ustilaginomycotina</taxon>
        <taxon>Exobasidiomycetes</taxon>
        <taxon>Exobasidiales</taxon>
        <taxon>Cryptobasidiaceae</taxon>
        <taxon>Acaromyces</taxon>
    </lineage>
</organism>
<dbReference type="AlphaFoldDB" id="A0A316YDA0"/>
<protein>
    <submittedName>
        <fullName evidence="2">Uncharacterized protein</fullName>
    </submittedName>
</protein>
<keyword evidence="3" id="KW-1185">Reference proteome</keyword>
<gene>
    <name evidence="2" type="ORF">FA10DRAFT_262550</name>
</gene>
<feature type="region of interest" description="Disordered" evidence="1">
    <location>
        <begin position="1"/>
        <end position="255"/>
    </location>
</feature>
<feature type="compositionally biased region" description="Low complexity" evidence="1">
    <location>
        <begin position="90"/>
        <end position="99"/>
    </location>
</feature>
<feature type="compositionally biased region" description="Basic and acidic residues" evidence="1">
    <location>
        <begin position="116"/>
        <end position="140"/>
    </location>
</feature>
<dbReference type="Proteomes" id="UP000245768">
    <property type="component" value="Unassembled WGS sequence"/>
</dbReference>
<dbReference type="GeneID" id="37042048"/>
<dbReference type="EMBL" id="KZ819640">
    <property type="protein sequence ID" value="PWN87397.1"/>
    <property type="molecule type" value="Genomic_DNA"/>
</dbReference>
<feature type="compositionally biased region" description="Polar residues" evidence="1">
    <location>
        <begin position="158"/>
        <end position="172"/>
    </location>
</feature>
<feature type="region of interest" description="Disordered" evidence="1">
    <location>
        <begin position="300"/>
        <end position="319"/>
    </location>
</feature>
<feature type="compositionally biased region" description="Acidic residues" evidence="1">
    <location>
        <begin position="203"/>
        <end position="217"/>
    </location>
</feature>
<feature type="compositionally biased region" description="Low complexity" evidence="1">
    <location>
        <begin position="241"/>
        <end position="253"/>
    </location>
</feature>
<sequence length="364" mass="38244">MTRQPLGELPLSQFARPPSPIKTHSSPAKMSLASSPTKRDSLSSTSSPGPFSKQATPARRRLFEDAAEDALPLETSPVIQRKKAPQAPESSTSRSRSNSAGNFKPTRGGLQAASSESRRGSASPEKRETPESRSRSERTSRSPSPSLVRSERRRTAGGLQSSHPSTPSTSALPKSAVASVPASLPRKKERVRPDEASRRLLDQDEDLPGDSSPEEEEKYVRAGSPSPRKLQEGDGTRHRSTSSFSSISNSSSSGVNGTITLGLGLGLGLGDGNLGANNNLGKSNESWTVWEDNAEGGDGVISHIDFSTPVEGADDKENLKPSPLIAAARKKGTGGRLSLLASGEEESSHDSAALGAVHNNAASP</sequence>
<evidence type="ECO:0000313" key="3">
    <source>
        <dbReference type="Proteomes" id="UP000245768"/>
    </source>
</evidence>
<name>A0A316YDA0_9BASI</name>
<dbReference type="InParanoid" id="A0A316YDA0"/>
<dbReference type="RefSeq" id="XP_025374595.1">
    <property type="nucleotide sequence ID" value="XM_025520132.1"/>
</dbReference>
<feature type="compositionally biased region" description="Basic and acidic residues" evidence="1">
    <location>
        <begin position="191"/>
        <end position="202"/>
    </location>
</feature>
<evidence type="ECO:0000256" key="1">
    <source>
        <dbReference type="SAM" id="MobiDB-lite"/>
    </source>
</evidence>
<feature type="region of interest" description="Disordered" evidence="1">
    <location>
        <begin position="331"/>
        <end position="364"/>
    </location>
</feature>